<organism evidence="2">
    <name type="scientific">viral metagenome</name>
    <dbReference type="NCBI Taxonomy" id="1070528"/>
    <lineage>
        <taxon>unclassified sequences</taxon>
        <taxon>metagenomes</taxon>
        <taxon>organismal metagenomes</taxon>
    </lineage>
</organism>
<dbReference type="EMBL" id="MN740650">
    <property type="protein sequence ID" value="QHS79634.1"/>
    <property type="molecule type" value="Genomic_DNA"/>
</dbReference>
<reference evidence="2" key="1">
    <citation type="journal article" date="2020" name="Nature">
        <title>Giant virus diversity and host interactions through global metagenomics.</title>
        <authorList>
            <person name="Schulz F."/>
            <person name="Roux S."/>
            <person name="Paez-Espino D."/>
            <person name="Jungbluth S."/>
            <person name="Walsh D.A."/>
            <person name="Denef V.J."/>
            <person name="McMahon K.D."/>
            <person name="Konstantinidis K.T."/>
            <person name="Eloe-Fadrosh E.A."/>
            <person name="Kyrpides N.C."/>
            <person name="Woyke T."/>
        </authorList>
    </citation>
    <scope>NUCLEOTIDE SEQUENCE</scope>
    <source>
        <strain evidence="2">GVMAG-S-1035303-20</strain>
    </source>
</reference>
<evidence type="ECO:0000313" key="2">
    <source>
        <dbReference type="EMBL" id="QHS79634.1"/>
    </source>
</evidence>
<name>A0A6C0AIK8_9ZZZZ</name>
<feature type="region of interest" description="Disordered" evidence="1">
    <location>
        <begin position="29"/>
        <end position="57"/>
    </location>
</feature>
<evidence type="ECO:0000256" key="1">
    <source>
        <dbReference type="SAM" id="MobiDB-lite"/>
    </source>
</evidence>
<proteinExistence type="predicted"/>
<dbReference type="AlphaFoldDB" id="A0A6C0AIK8"/>
<sequence>MPYYRRVNNWAWCKPCSCCRQFDIDQAKKQDTRAKRAARRASRPQNPPPETIQTTTVPTMNYPSLHSIINRQMNYYYGHNSSYGYFTASTYDV</sequence>
<accession>A0A6C0AIK8</accession>
<protein>
    <submittedName>
        <fullName evidence="2">Uncharacterized protein</fullName>
    </submittedName>
</protein>